<evidence type="ECO:0000313" key="1">
    <source>
        <dbReference type="EMBL" id="MCB6961245.1"/>
    </source>
</evidence>
<accession>A0AAW4UJH1</accession>
<proteinExistence type="predicted"/>
<dbReference type="EMBL" id="JAJCJQ010000015">
    <property type="protein sequence ID" value="MCB6961245.1"/>
    <property type="molecule type" value="Genomic_DNA"/>
</dbReference>
<sequence>MKESFITEEEHKKCQKVADAFAELYEIENIVVLDVGRYGFVKLQYYSKERGFENDFTFTNSRNLFDDLWQEWRDTKLIQRAMDTPMQGMDYDEIFNFLSEQEQKELSDRKKDFAAAAGIEL</sequence>
<gene>
    <name evidence="1" type="ORF">LIZ82_10140</name>
</gene>
<reference evidence="1" key="1">
    <citation type="submission" date="2021-10" db="EMBL/GenBank/DDBJ databases">
        <title>Collection of gut derived symbiotic bacterial strains cultured from healthy donors.</title>
        <authorList>
            <person name="Lin H."/>
            <person name="Littmann E."/>
            <person name="Kohout C."/>
            <person name="Pamer E.G."/>
        </authorList>
    </citation>
    <scope>NUCLEOTIDE SEQUENCE</scope>
    <source>
        <strain evidence="1">DFI.7.28A</strain>
    </source>
</reference>
<name>A0AAW4UJH1_9FIRM</name>
<dbReference type="AlphaFoldDB" id="A0AAW4UJH1"/>
<protein>
    <submittedName>
        <fullName evidence="1">Uncharacterized protein</fullName>
    </submittedName>
</protein>
<organism evidence="1 2">
    <name type="scientific">Agathobacter rectalis</name>
    <dbReference type="NCBI Taxonomy" id="39491"/>
    <lineage>
        <taxon>Bacteria</taxon>
        <taxon>Bacillati</taxon>
        <taxon>Bacillota</taxon>
        <taxon>Clostridia</taxon>
        <taxon>Lachnospirales</taxon>
        <taxon>Lachnospiraceae</taxon>
        <taxon>Agathobacter</taxon>
    </lineage>
</organism>
<dbReference type="Proteomes" id="UP001197741">
    <property type="component" value="Unassembled WGS sequence"/>
</dbReference>
<dbReference type="RefSeq" id="WP_138305599.1">
    <property type="nucleotide sequence ID" value="NZ_CP143947.1"/>
</dbReference>
<comment type="caution">
    <text evidence="1">The sequence shown here is derived from an EMBL/GenBank/DDBJ whole genome shotgun (WGS) entry which is preliminary data.</text>
</comment>
<evidence type="ECO:0000313" key="2">
    <source>
        <dbReference type="Proteomes" id="UP001197741"/>
    </source>
</evidence>